<dbReference type="CDD" id="cd00454">
    <property type="entry name" value="TrHb1_N"/>
    <property type="match status" value="1"/>
</dbReference>
<feature type="chain" id="PRO_5047139928" evidence="5">
    <location>
        <begin position="18"/>
        <end position="148"/>
    </location>
</feature>
<feature type="signal peptide" evidence="5">
    <location>
        <begin position="1"/>
        <end position="17"/>
    </location>
</feature>
<dbReference type="Gene3D" id="1.10.490.10">
    <property type="entry name" value="Globins"/>
    <property type="match status" value="1"/>
</dbReference>
<dbReference type="RefSeq" id="WP_310268677.1">
    <property type="nucleotide sequence ID" value="NZ_JAVDXU010000003.1"/>
</dbReference>
<organism evidence="6 7">
    <name type="scientific">Roseateles saccharophilus</name>
    <name type="common">Pseudomonas saccharophila</name>
    <dbReference type="NCBI Taxonomy" id="304"/>
    <lineage>
        <taxon>Bacteria</taxon>
        <taxon>Pseudomonadati</taxon>
        <taxon>Pseudomonadota</taxon>
        <taxon>Betaproteobacteria</taxon>
        <taxon>Burkholderiales</taxon>
        <taxon>Sphaerotilaceae</taxon>
        <taxon>Roseateles</taxon>
    </lineage>
</organism>
<evidence type="ECO:0000313" key="7">
    <source>
        <dbReference type="Proteomes" id="UP001180453"/>
    </source>
</evidence>
<evidence type="ECO:0000313" key="6">
    <source>
        <dbReference type="EMBL" id="MDR7271443.1"/>
    </source>
</evidence>
<evidence type="ECO:0000256" key="1">
    <source>
        <dbReference type="ARBA" id="ARBA00022448"/>
    </source>
</evidence>
<sequence>MRLIALACLLLCSTAFAQTPPANDSVYQAWGGKAGIRAVMDDFVPRLVADPRTAPFFKDVNRENLTKQLTEQLCQEAGGPCTYQGAPMKLVHQDLEIRRRDFNALVEILQQSMDAKGIPFAAQNGMLARLAPMHREIVTSVSDSQQGR</sequence>
<dbReference type="InterPro" id="IPR012292">
    <property type="entry name" value="Globin/Proto"/>
</dbReference>
<dbReference type="Pfam" id="PF01152">
    <property type="entry name" value="Bac_globin"/>
    <property type="match status" value="1"/>
</dbReference>
<keyword evidence="5" id="KW-0732">Signal</keyword>
<evidence type="ECO:0000256" key="3">
    <source>
        <dbReference type="ARBA" id="ARBA00022723"/>
    </source>
</evidence>
<protein>
    <submittedName>
        <fullName evidence="6">Hemoglobin</fullName>
    </submittedName>
</protein>
<name>A0ABU1YRF9_ROSSA</name>
<keyword evidence="1" id="KW-0813">Transport</keyword>
<comment type="caution">
    <text evidence="6">The sequence shown here is derived from an EMBL/GenBank/DDBJ whole genome shotgun (WGS) entry which is preliminary data.</text>
</comment>
<gene>
    <name evidence="6" type="ORF">J2X20_004111</name>
</gene>
<dbReference type="InterPro" id="IPR001486">
    <property type="entry name" value="Hemoglobin_trunc"/>
</dbReference>
<evidence type="ECO:0000256" key="4">
    <source>
        <dbReference type="ARBA" id="ARBA00023004"/>
    </source>
</evidence>
<keyword evidence="3" id="KW-0479">Metal-binding</keyword>
<proteinExistence type="predicted"/>
<dbReference type="SUPFAM" id="SSF46458">
    <property type="entry name" value="Globin-like"/>
    <property type="match status" value="1"/>
</dbReference>
<dbReference type="InterPro" id="IPR009050">
    <property type="entry name" value="Globin-like_sf"/>
</dbReference>
<keyword evidence="2" id="KW-0349">Heme</keyword>
<reference evidence="6 7" key="1">
    <citation type="submission" date="2023-07" db="EMBL/GenBank/DDBJ databases">
        <title>Sorghum-associated microbial communities from plants grown in Nebraska, USA.</title>
        <authorList>
            <person name="Schachtman D."/>
        </authorList>
    </citation>
    <scope>NUCLEOTIDE SEQUENCE [LARGE SCALE GENOMIC DNA]</scope>
    <source>
        <strain evidence="6 7">BE314</strain>
    </source>
</reference>
<dbReference type="Proteomes" id="UP001180453">
    <property type="component" value="Unassembled WGS sequence"/>
</dbReference>
<accession>A0ABU1YRF9</accession>
<dbReference type="EMBL" id="JAVDXU010000003">
    <property type="protein sequence ID" value="MDR7271443.1"/>
    <property type="molecule type" value="Genomic_DNA"/>
</dbReference>
<evidence type="ECO:0000256" key="5">
    <source>
        <dbReference type="SAM" id="SignalP"/>
    </source>
</evidence>
<evidence type="ECO:0000256" key="2">
    <source>
        <dbReference type="ARBA" id="ARBA00022617"/>
    </source>
</evidence>
<keyword evidence="7" id="KW-1185">Reference proteome</keyword>
<keyword evidence="4" id="KW-0408">Iron</keyword>